<keyword evidence="1" id="KW-0472">Membrane</keyword>
<evidence type="ECO:0000313" key="3">
    <source>
        <dbReference type="Proteomes" id="UP000093111"/>
    </source>
</evidence>
<evidence type="ECO:0000256" key="1">
    <source>
        <dbReference type="SAM" id="Phobius"/>
    </source>
</evidence>
<gene>
    <name evidence="2" type="ORF">ADU59_06510</name>
</gene>
<feature type="transmembrane region" description="Helical" evidence="1">
    <location>
        <begin position="44"/>
        <end position="63"/>
    </location>
</feature>
<dbReference type="EMBL" id="LGLV01000005">
    <property type="protein sequence ID" value="OBZ96028.1"/>
    <property type="molecule type" value="Genomic_DNA"/>
</dbReference>
<accession>A0A1C7P437</accession>
<feature type="transmembrane region" description="Helical" evidence="1">
    <location>
        <begin position="12"/>
        <end position="32"/>
    </location>
</feature>
<proteinExistence type="predicted"/>
<name>A0A1C7P437_9HYPH</name>
<dbReference type="PATRIC" id="fig|1612624.7.peg.1366"/>
<dbReference type="OrthoDB" id="7508901at2"/>
<dbReference type="Proteomes" id="UP000093111">
    <property type="component" value="Unassembled WGS sequence"/>
</dbReference>
<sequence>MNDLKNWYLSKTVWGGVVAILASCANLLGLDITHEEQSGLVDGLTALAAAAGGLVAIWGRISARARLR</sequence>
<keyword evidence="1" id="KW-0812">Transmembrane</keyword>
<dbReference type="PROSITE" id="PS51257">
    <property type="entry name" value="PROKAR_LIPOPROTEIN"/>
    <property type="match status" value="1"/>
</dbReference>
<dbReference type="AlphaFoldDB" id="A0A1C7P437"/>
<keyword evidence="3" id="KW-1185">Reference proteome</keyword>
<dbReference type="STRING" id="1612624.ADU59_06510"/>
<dbReference type="RefSeq" id="WP_068952910.1">
    <property type="nucleotide sequence ID" value="NZ_LGLV01000005.1"/>
</dbReference>
<reference evidence="2 3" key="1">
    <citation type="journal article" date="2016" name="Syst. Appl. Microbiol.">
        <title>Pararhizobium polonicum sp. nov. isolated from tumors on stone fruit rootstocks.</title>
        <authorList>
            <person name="Pulawska J."/>
            <person name="Kuzmanovic N."/>
            <person name="Willems A."/>
            <person name="Pothier J.F."/>
        </authorList>
    </citation>
    <scope>NUCLEOTIDE SEQUENCE [LARGE SCALE GENOMIC DNA]</scope>
    <source>
        <strain evidence="2 3">F5.1</strain>
    </source>
</reference>
<organism evidence="2 3">
    <name type="scientific">Pararhizobium polonicum</name>
    <dbReference type="NCBI Taxonomy" id="1612624"/>
    <lineage>
        <taxon>Bacteria</taxon>
        <taxon>Pseudomonadati</taxon>
        <taxon>Pseudomonadota</taxon>
        <taxon>Alphaproteobacteria</taxon>
        <taxon>Hyphomicrobiales</taxon>
        <taxon>Rhizobiaceae</taxon>
        <taxon>Rhizobium/Agrobacterium group</taxon>
        <taxon>Pararhizobium</taxon>
    </lineage>
</organism>
<evidence type="ECO:0000313" key="2">
    <source>
        <dbReference type="EMBL" id="OBZ96028.1"/>
    </source>
</evidence>
<protein>
    <recommendedName>
        <fullName evidence="4">Holin</fullName>
    </recommendedName>
</protein>
<comment type="caution">
    <text evidence="2">The sequence shown here is derived from an EMBL/GenBank/DDBJ whole genome shotgun (WGS) entry which is preliminary data.</text>
</comment>
<keyword evidence="1" id="KW-1133">Transmembrane helix</keyword>
<evidence type="ECO:0008006" key="4">
    <source>
        <dbReference type="Google" id="ProtNLM"/>
    </source>
</evidence>